<organism evidence="2 3">
    <name type="scientific">Mycobacterium pinniadriaticum</name>
    <dbReference type="NCBI Taxonomy" id="2994102"/>
    <lineage>
        <taxon>Bacteria</taxon>
        <taxon>Bacillati</taxon>
        <taxon>Actinomycetota</taxon>
        <taxon>Actinomycetes</taxon>
        <taxon>Mycobacteriales</taxon>
        <taxon>Mycobacteriaceae</taxon>
        <taxon>Mycobacterium</taxon>
    </lineage>
</organism>
<proteinExistence type="predicted"/>
<feature type="compositionally biased region" description="Polar residues" evidence="1">
    <location>
        <begin position="8"/>
        <end position="21"/>
    </location>
</feature>
<evidence type="ECO:0000313" key="2">
    <source>
        <dbReference type="EMBL" id="MCX2939693.1"/>
    </source>
</evidence>
<keyword evidence="3" id="KW-1185">Reference proteome</keyword>
<evidence type="ECO:0000313" key="3">
    <source>
        <dbReference type="Proteomes" id="UP001300745"/>
    </source>
</evidence>
<feature type="region of interest" description="Disordered" evidence="1">
    <location>
        <begin position="1"/>
        <end position="60"/>
    </location>
</feature>
<name>A0ABT3SJI6_9MYCO</name>
<dbReference type="Proteomes" id="UP001300745">
    <property type="component" value="Unassembled WGS sequence"/>
</dbReference>
<gene>
    <name evidence="2" type="ORF">ORI27_23630</name>
</gene>
<reference evidence="2 3" key="1">
    <citation type="submission" date="2022-11" db="EMBL/GenBank/DDBJ databases">
        <title>Mycobacterium sp. nov.</title>
        <authorList>
            <person name="Papic B."/>
            <person name="Spicic S."/>
            <person name="Duvnjak S."/>
        </authorList>
    </citation>
    <scope>NUCLEOTIDE SEQUENCE [LARGE SCALE GENOMIC DNA]</scope>
    <source>
        <strain evidence="2 3">CVI_P4</strain>
    </source>
</reference>
<protein>
    <submittedName>
        <fullName evidence="2">Uncharacterized protein</fullName>
    </submittedName>
</protein>
<evidence type="ECO:0000256" key="1">
    <source>
        <dbReference type="SAM" id="MobiDB-lite"/>
    </source>
</evidence>
<accession>A0ABT3SJI6</accession>
<dbReference type="EMBL" id="JAPJDO010000026">
    <property type="protein sequence ID" value="MCX2939693.1"/>
    <property type="molecule type" value="Genomic_DNA"/>
</dbReference>
<sequence length="76" mass="7331">MAVILPGQSLSLSDVSGNPSWSGAPDGGGVQEVASADGDIADPAGPEASQEDPEQSVGAGISALAVAVSRRRGLSG</sequence>
<comment type="caution">
    <text evidence="2">The sequence shown here is derived from an EMBL/GenBank/DDBJ whole genome shotgun (WGS) entry which is preliminary data.</text>
</comment>
<dbReference type="RefSeq" id="WP_265999495.1">
    <property type="nucleotide sequence ID" value="NZ_JAPJDN010000026.1"/>
</dbReference>